<feature type="region of interest" description="Disordered" evidence="11">
    <location>
        <begin position="554"/>
        <end position="576"/>
    </location>
</feature>
<keyword evidence="7" id="KW-0865">Zymogen</keyword>
<keyword evidence="9" id="KW-0325">Glycoprotein</keyword>
<dbReference type="Proteomes" id="UP000515152">
    <property type="component" value="Chromosome 11"/>
</dbReference>
<evidence type="ECO:0000259" key="13">
    <source>
        <dbReference type="PROSITE" id="PS51864"/>
    </source>
</evidence>
<comment type="caution">
    <text evidence="10">Lacks conserved residue(s) required for the propagation of feature annotation.</text>
</comment>
<accession>A0A8M1KTX3</accession>
<feature type="domain" description="MAM" evidence="12">
    <location>
        <begin position="299"/>
        <end position="469"/>
    </location>
</feature>
<dbReference type="OrthoDB" id="291007at2759"/>
<evidence type="ECO:0000259" key="12">
    <source>
        <dbReference type="PROSITE" id="PS50060"/>
    </source>
</evidence>
<keyword evidence="14" id="KW-1185">Reference proteome</keyword>
<dbReference type="PROSITE" id="PS51864">
    <property type="entry name" value="ASTACIN"/>
    <property type="match status" value="1"/>
</dbReference>
<feature type="binding site" evidence="10">
    <location>
        <position position="188"/>
    </location>
    <ligand>
        <name>Zn(2+)</name>
        <dbReference type="ChEBI" id="CHEBI:29105"/>
        <note>catalytic</note>
    </ligand>
</feature>
<proteinExistence type="predicted"/>
<dbReference type="RefSeq" id="XP_042565074.1">
    <property type="nucleotide sequence ID" value="XM_042709140.1"/>
</dbReference>
<keyword evidence="3" id="KW-0732">Signal</keyword>
<evidence type="ECO:0000256" key="6">
    <source>
        <dbReference type="ARBA" id="ARBA00023049"/>
    </source>
</evidence>
<name>A0A8M1KTX3_CLUHA</name>
<comment type="cofactor">
    <cofactor evidence="10">
        <name>Zn(2+)</name>
        <dbReference type="ChEBI" id="CHEBI:29105"/>
    </cofactor>
    <text evidence="10">Binds 1 zinc ion per subunit.</text>
</comment>
<evidence type="ECO:0000256" key="4">
    <source>
        <dbReference type="ARBA" id="ARBA00022801"/>
    </source>
</evidence>
<keyword evidence="2 10" id="KW-0479">Metal-binding</keyword>
<dbReference type="InterPro" id="IPR000998">
    <property type="entry name" value="MAM_dom"/>
</dbReference>
<dbReference type="GO" id="GO:0006508">
    <property type="term" value="P:proteolysis"/>
    <property type="evidence" value="ECO:0007669"/>
    <property type="project" value="UniProtKB-KW"/>
</dbReference>
<dbReference type="FunFam" id="3.40.390.10:FF:000015">
    <property type="entry name" value="Meprin A subunit"/>
    <property type="match status" value="1"/>
</dbReference>
<organism evidence="14 15">
    <name type="scientific">Clupea harengus</name>
    <name type="common">Atlantic herring</name>
    <dbReference type="NCBI Taxonomy" id="7950"/>
    <lineage>
        <taxon>Eukaryota</taxon>
        <taxon>Metazoa</taxon>
        <taxon>Chordata</taxon>
        <taxon>Craniata</taxon>
        <taxon>Vertebrata</taxon>
        <taxon>Euteleostomi</taxon>
        <taxon>Actinopterygii</taxon>
        <taxon>Neopterygii</taxon>
        <taxon>Teleostei</taxon>
        <taxon>Clupei</taxon>
        <taxon>Clupeiformes</taxon>
        <taxon>Clupeoidei</taxon>
        <taxon>Clupeidae</taxon>
        <taxon>Clupea</taxon>
    </lineage>
</organism>
<keyword evidence="6 10" id="KW-0482">Metalloprotease</keyword>
<dbReference type="PANTHER" id="PTHR10127">
    <property type="entry name" value="DISCOIDIN, CUB, EGF, LAMININ , AND ZINC METALLOPROTEASE DOMAIN CONTAINING"/>
    <property type="match status" value="1"/>
</dbReference>
<protein>
    <submittedName>
        <fullName evidence="15">Meprin A subunit beta-like</fullName>
    </submittedName>
</protein>
<dbReference type="SMART" id="SM00137">
    <property type="entry name" value="MAM"/>
    <property type="match status" value="1"/>
</dbReference>
<gene>
    <name evidence="15" type="primary">LOC105899698</name>
</gene>
<evidence type="ECO:0000256" key="8">
    <source>
        <dbReference type="ARBA" id="ARBA00023157"/>
    </source>
</evidence>
<dbReference type="KEGG" id="char:105899698"/>
<dbReference type="GO" id="GO:0008270">
    <property type="term" value="F:zinc ion binding"/>
    <property type="evidence" value="ECO:0007669"/>
    <property type="project" value="UniProtKB-UniRule"/>
</dbReference>
<keyword evidence="1 10" id="KW-0645">Protease</keyword>
<feature type="binding site" evidence="10">
    <location>
        <position position="192"/>
    </location>
    <ligand>
        <name>Zn(2+)</name>
        <dbReference type="ChEBI" id="CHEBI:29105"/>
        <note>catalytic</note>
    </ligand>
</feature>
<evidence type="ECO:0000313" key="14">
    <source>
        <dbReference type="Proteomes" id="UP000515152"/>
    </source>
</evidence>
<reference evidence="15" key="1">
    <citation type="submission" date="2025-08" db="UniProtKB">
        <authorList>
            <consortium name="RefSeq"/>
        </authorList>
    </citation>
    <scope>IDENTIFICATION</scope>
</reference>
<evidence type="ECO:0000313" key="15">
    <source>
        <dbReference type="RefSeq" id="XP_042565074.1"/>
    </source>
</evidence>
<evidence type="ECO:0000256" key="2">
    <source>
        <dbReference type="ARBA" id="ARBA00022723"/>
    </source>
</evidence>
<keyword evidence="4 10" id="KW-0378">Hydrolase</keyword>
<dbReference type="InterPro" id="IPR001506">
    <property type="entry name" value="Peptidase_M12A"/>
</dbReference>
<feature type="domain" description="Peptidase M12A" evidence="13">
    <location>
        <begin position="98"/>
        <end position="292"/>
    </location>
</feature>
<dbReference type="InterPro" id="IPR006026">
    <property type="entry name" value="Peptidase_Metallo"/>
</dbReference>
<dbReference type="GO" id="GO:0004222">
    <property type="term" value="F:metalloendopeptidase activity"/>
    <property type="evidence" value="ECO:0007669"/>
    <property type="project" value="UniProtKB-UniRule"/>
</dbReference>
<evidence type="ECO:0000256" key="9">
    <source>
        <dbReference type="ARBA" id="ARBA00023180"/>
    </source>
</evidence>
<dbReference type="Pfam" id="PF01400">
    <property type="entry name" value="Astacin"/>
    <property type="match status" value="1"/>
</dbReference>
<evidence type="ECO:0000256" key="1">
    <source>
        <dbReference type="ARBA" id="ARBA00022670"/>
    </source>
</evidence>
<dbReference type="GO" id="GO:0016020">
    <property type="term" value="C:membrane"/>
    <property type="evidence" value="ECO:0007669"/>
    <property type="project" value="InterPro"/>
</dbReference>
<evidence type="ECO:0000256" key="7">
    <source>
        <dbReference type="ARBA" id="ARBA00023145"/>
    </source>
</evidence>
<dbReference type="InterPro" id="IPR002083">
    <property type="entry name" value="MATH/TRAF_dom"/>
</dbReference>
<dbReference type="GeneID" id="105899698"/>
<feature type="binding site" evidence="10">
    <location>
        <position position="198"/>
    </location>
    <ligand>
        <name>Zn(2+)</name>
        <dbReference type="ChEBI" id="CHEBI:29105"/>
        <note>catalytic</note>
    </ligand>
</feature>
<dbReference type="AlphaFoldDB" id="A0A8M1KTX3"/>
<keyword evidence="8" id="KW-1015">Disulfide bond</keyword>
<evidence type="ECO:0000256" key="10">
    <source>
        <dbReference type="PROSITE-ProRule" id="PRU01211"/>
    </source>
</evidence>
<feature type="region of interest" description="Disordered" evidence="11">
    <location>
        <begin position="9"/>
        <end position="28"/>
    </location>
</feature>
<dbReference type="PANTHER" id="PTHR10127:SF903">
    <property type="entry name" value="MEPRIN A SUBUNIT"/>
    <property type="match status" value="1"/>
</dbReference>
<dbReference type="SMART" id="SM00235">
    <property type="entry name" value="ZnMc"/>
    <property type="match status" value="1"/>
</dbReference>
<keyword evidence="5 10" id="KW-0862">Zinc</keyword>
<evidence type="ECO:0000256" key="11">
    <source>
        <dbReference type="SAM" id="MobiDB-lite"/>
    </source>
</evidence>
<dbReference type="CDD" id="cd06263">
    <property type="entry name" value="MAM"/>
    <property type="match status" value="1"/>
</dbReference>
<evidence type="ECO:0000256" key="5">
    <source>
        <dbReference type="ARBA" id="ARBA00022833"/>
    </source>
</evidence>
<dbReference type="PROSITE" id="PS50060">
    <property type="entry name" value="MAM_2"/>
    <property type="match status" value="1"/>
</dbReference>
<feature type="active site" evidence="10">
    <location>
        <position position="189"/>
    </location>
</feature>
<sequence>MWGGLRHITGYKGRNSSDDQTAASPPDDLNTFYGRFEATNPLPSARLARDDCTLSLTVADVRRELQRVNPRKSSWPNGVPSRVLRGCADQLAESNSRSSTLREGAKWNTSVPYLLGNTLDVHSKGIILRAFKQFGLKSCINFIPQQNEDDFIHIQKLGGCFSYVGKLFSGGQIVSIGSGCAFVPIVEHELLHALGFFHEQSRYDRDDHVTIIWENIQEGFERNFDKVSEKYSSLLNTSYDYTSVMHYEEDAFSNGNGSTIITKQPEFQDVIGNSIEMSSTDALELNRLYNCDASVSFLDHCSFEDESLCEMSVCSRSSAGWQRVSRADGGPHSDHTYLGTDSQGHGFFMHFSTITGEEWDSARLTTRRMTPGRTCQVQCLQFYYYYSGNETDQLNIWMREFDSEEDTEGTIRLMGQITGSPAEYWKLHHVPLNTTKTFQVEFDARKGAGSSSGGFSVDDINLSETECPHHTWQIPNFEEVLNTSNYGTFLYSPRYYSIDGYGYQILLQLRKTFFGVYVRLVSGDYDDTLEWPLAWRQITAQMLDQNPQMQLRMSKERSLTTDPARISGAYSHSTDE</sequence>
<dbReference type="Pfam" id="PF22486">
    <property type="entry name" value="MATH_2"/>
    <property type="match status" value="1"/>
</dbReference>
<evidence type="ECO:0000256" key="3">
    <source>
        <dbReference type="ARBA" id="ARBA00022729"/>
    </source>
</evidence>
<dbReference type="Pfam" id="PF00629">
    <property type="entry name" value="MAM"/>
    <property type="match status" value="1"/>
</dbReference>